<keyword evidence="2" id="KW-1185">Reference proteome</keyword>
<accession>A0AAN7U9J9</accession>
<gene>
    <name evidence="1" type="ORF">RB653_006349</name>
</gene>
<comment type="caution">
    <text evidence="1">The sequence shown here is derived from an EMBL/GenBank/DDBJ whole genome shotgun (WGS) entry which is preliminary data.</text>
</comment>
<dbReference type="Proteomes" id="UP001344447">
    <property type="component" value="Unassembled WGS sequence"/>
</dbReference>
<reference evidence="1 2" key="1">
    <citation type="submission" date="2023-11" db="EMBL/GenBank/DDBJ databases">
        <title>Dfirmibasis_genome.</title>
        <authorList>
            <person name="Edelbroek B."/>
            <person name="Kjellin J."/>
            <person name="Jerlstrom-Hultqvist J."/>
            <person name="Soderbom F."/>
        </authorList>
    </citation>
    <scope>NUCLEOTIDE SEQUENCE [LARGE SCALE GENOMIC DNA]</scope>
    <source>
        <strain evidence="1 2">TNS-C-14</strain>
    </source>
</reference>
<dbReference type="InterPro" id="IPR008455">
    <property type="entry name" value="HssA/B-related"/>
</dbReference>
<name>A0AAN7U9J9_9MYCE</name>
<dbReference type="AlphaFoldDB" id="A0AAN7U9J9"/>
<sequence>MSLFASISSISKVNSNKSSLIDNKNSMIQFTENKVQEGLVSNLLFSLATATEKAGL</sequence>
<dbReference type="EMBL" id="JAVFKY010000001">
    <property type="protein sequence ID" value="KAK5584732.1"/>
    <property type="molecule type" value="Genomic_DNA"/>
</dbReference>
<dbReference type="Pfam" id="PF05710">
    <property type="entry name" value="Coiled"/>
    <property type="match status" value="1"/>
</dbReference>
<organism evidence="1 2">
    <name type="scientific">Dictyostelium firmibasis</name>
    <dbReference type="NCBI Taxonomy" id="79012"/>
    <lineage>
        <taxon>Eukaryota</taxon>
        <taxon>Amoebozoa</taxon>
        <taxon>Evosea</taxon>
        <taxon>Eumycetozoa</taxon>
        <taxon>Dictyostelia</taxon>
        <taxon>Dictyosteliales</taxon>
        <taxon>Dictyosteliaceae</taxon>
        <taxon>Dictyostelium</taxon>
    </lineage>
</organism>
<evidence type="ECO:0000313" key="1">
    <source>
        <dbReference type="EMBL" id="KAK5584732.1"/>
    </source>
</evidence>
<protein>
    <submittedName>
        <fullName evidence="1">Uncharacterized protein</fullName>
    </submittedName>
</protein>
<proteinExistence type="predicted"/>
<evidence type="ECO:0000313" key="2">
    <source>
        <dbReference type="Proteomes" id="UP001344447"/>
    </source>
</evidence>